<evidence type="ECO:0000256" key="5">
    <source>
        <dbReference type="ARBA" id="ARBA00022801"/>
    </source>
</evidence>
<evidence type="ECO:0000256" key="3">
    <source>
        <dbReference type="ARBA" id="ARBA00022676"/>
    </source>
</evidence>
<dbReference type="PANTHER" id="PTHR30582">
    <property type="entry name" value="L,D-TRANSPEPTIDASE"/>
    <property type="match status" value="1"/>
</dbReference>
<dbReference type="InterPro" id="IPR038063">
    <property type="entry name" value="Transpep_catalytic_dom"/>
</dbReference>
<dbReference type="GO" id="GO:0071972">
    <property type="term" value="F:peptidoglycan L,D-transpeptidase activity"/>
    <property type="evidence" value="ECO:0007669"/>
    <property type="project" value="TreeGrafter"/>
</dbReference>
<evidence type="ECO:0000256" key="6">
    <source>
        <dbReference type="ARBA" id="ARBA00022960"/>
    </source>
</evidence>
<dbReference type="InterPro" id="IPR005490">
    <property type="entry name" value="LD_TPept_cat_dom"/>
</dbReference>
<keyword evidence="12" id="KW-1185">Reference proteome</keyword>
<comment type="caution">
    <text evidence="11">The sequence shown here is derived from an EMBL/GenBank/DDBJ whole genome shotgun (WGS) entry which is preliminary data.</text>
</comment>
<keyword evidence="5" id="KW-0378">Hydrolase</keyword>
<dbReference type="GO" id="GO:0008360">
    <property type="term" value="P:regulation of cell shape"/>
    <property type="evidence" value="ECO:0007669"/>
    <property type="project" value="UniProtKB-UniRule"/>
</dbReference>
<evidence type="ECO:0000256" key="8">
    <source>
        <dbReference type="ARBA" id="ARBA00023316"/>
    </source>
</evidence>
<gene>
    <name evidence="11" type="ORF">PL9631_1120009</name>
</gene>
<feature type="active site" description="Nucleophile" evidence="9">
    <location>
        <position position="179"/>
    </location>
</feature>
<evidence type="ECO:0000313" key="11">
    <source>
        <dbReference type="EMBL" id="VXD15106.1"/>
    </source>
</evidence>
<reference evidence="11" key="1">
    <citation type="submission" date="2019-10" db="EMBL/GenBank/DDBJ databases">
        <authorList>
            <consortium name="Genoscope - CEA"/>
            <person name="William W."/>
        </authorList>
    </citation>
    <scope>NUCLEOTIDE SEQUENCE [LARGE SCALE GENOMIC DNA]</scope>
    <source>
        <strain evidence="11">BBR_PRJEB10994</strain>
    </source>
</reference>
<sequence>MVREKSFLKHLTTVIFGTTVLVAGVTKQTPALSVQSQNPIPLAPSPIKLLTPNTPKFGNSNPFPQPNHQLSEPIEANLRVVIKLNQRRVYLYQNQQLKTSYPIAVGREGWETPVGEYQVIEMISQPAWEHPFTGEIIPPGPDNPLGERWIGFWTDGKNYIGFHGTPNTETVGQAASHGCIRMFNQDVLALFQKVKIGTPVIVEP</sequence>
<organism evidence="11 12">
    <name type="scientific">Planktothrix paucivesiculata PCC 9631</name>
    <dbReference type="NCBI Taxonomy" id="671071"/>
    <lineage>
        <taxon>Bacteria</taxon>
        <taxon>Bacillati</taxon>
        <taxon>Cyanobacteriota</taxon>
        <taxon>Cyanophyceae</taxon>
        <taxon>Oscillatoriophycideae</taxon>
        <taxon>Oscillatoriales</taxon>
        <taxon>Microcoleaceae</taxon>
        <taxon>Planktothrix</taxon>
    </lineage>
</organism>
<feature type="active site" description="Proton donor/acceptor" evidence="9">
    <location>
        <position position="163"/>
    </location>
</feature>
<dbReference type="EMBL" id="CZCS02000016">
    <property type="protein sequence ID" value="VXD15106.1"/>
    <property type="molecule type" value="Genomic_DNA"/>
</dbReference>
<dbReference type="OrthoDB" id="9787225at2"/>
<dbReference type="PANTHER" id="PTHR30582:SF24">
    <property type="entry name" value="L,D-TRANSPEPTIDASE ERFK_SRFK-RELATED"/>
    <property type="match status" value="1"/>
</dbReference>
<evidence type="ECO:0000256" key="1">
    <source>
        <dbReference type="ARBA" id="ARBA00004752"/>
    </source>
</evidence>
<dbReference type="GO" id="GO:0005576">
    <property type="term" value="C:extracellular region"/>
    <property type="evidence" value="ECO:0007669"/>
    <property type="project" value="TreeGrafter"/>
</dbReference>
<keyword evidence="6 9" id="KW-0133">Cell shape</keyword>
<dbReference type="Gene3D" id="2.40.440.10">
    <property type="entry name" value="L,D-transpeptidase catalytic domain-like"/>
    <property type="match status" value="1"/>
</dbReference>
<name>A0A7Z9DWC6_9CYAN</name>
<protein>
    <submittedName>
        <fullName evidence="11">ErfK/YbiS/YcfS/YnhG-like protein</fullName>
    </submittedName>
</protein>
<keyword evidence="3" id="KW-0328">Glycosyltransferase</keyword>
<comment type="pathway">
    <text evidence="1 9">Cell wall biogenesis; peptidoglycan biosynthesis.</text>
</comment>
<keyword evidence="7 9" id="KW-0573">Peptidoglycan synthesis</keyword>
<evidence type="ECO:0000256" key="2">
    <source>
        <dbReference type="ARBA" id="ARBA00005992"/>
    </source>
</evidence>
<dbReference type="GO" id="GO:0071555">
    <property type="term" value="P:cell wall organization"/>
    <property type="evidence" value="ECO:0007669"/>
    <property type="project" value="UniProtKB-UniRule"/>
</dbReference>
<evidence type="ECO:0000256" key="7">
    <source>
        <dbReference type="ARBA" id="ARBA00022984"/>
    </source>
</evidence>
<dbReference type="GO" id="GO:0016757">
    <property type="term" value="F:glycosyltransferase activity"/>
    <property type="evidence" value="ECO:0007669"/>
    <property type="project" value="UniProtKB-KW"/>
</dbReference>
<evidence type="ECO:0000259" key="10">
    <source>
        <dbReference type="PROSITE" id="PS52029"/>
    </source>
</evidence>
<evidence type="ECO:0000256" key="4">
    <source>
        <dbReference type="ARBA" id="ARBA00022679"/>
    </source>
</evidence>
<accession>A0A7Z9DWC6</accession>
<feature type="domain" description="L,D-TPase catalytic" evidence="10">
    <location>
        <begin position="78"/>
        <end position="203"/>
    </location>
</feature>
<comment type="similarity">
    <text evidence="2">Belongs to the YkuD family.</text>
</comment>
<keyword evidence="4" id="KW-0808">Transferase</keyword>
<dbReference type="RefSeq" id="WP_083624722.1">
    <property type="nucleotide sequence ID" value="NZ_LR735029.1"/>
</dbReference>
<dbReference type="GO" id="GO:0018104">
    <property type="term" value="P:peptidoglycan-protein cross-linking"/>
    <property type="evidence" value="ECO:0007669"/>
    <property type="project" value="TreeGrafter"/>
</dbReference>
<dbReference type="PROSITE" id="PS52029">
    <property type="entry name" value="LD_TPASE"/>
    <property type="match status" value="1"/>
</dbReference>
<proteinExistence type="inferred from homology"/>
<dbReference type="Pfam" id="PF03734">
    <property type="entry name" value="YkuD"/>
    <property type="match status" value="1"/>
</dbReference>
<evidence type="ECO:0000313" key="12">
    <source>
        <dbReference type="Proteomes" id="UP000182190"/>
    </source>
</evidence>
<dbReference type="UniPathway" id="UPA00219"/>
<dbReference type="Proteomes" id="UP000182190">
    <property type="component" value="Unassembled WGS sequence"/>
</dbReference>
<dbReference type="InterPro" id="IPR050979">
    <property type="entry name" value="LD-transpeptidase"/>
</dbReference>
<dbReference type="SUPFAM" id="SSF141523">
    <property type="entry name" value="L,D-transpeptidase catalytic domain-like"/>
    <property type="match status" value="1"/>
</dbReference>
<dbReference type="AlphaFoldDB" id="A0A7Z9DWC6"/>
<dbReference type="CDD" id="cd16913">
    <property type="entry name" value="YkuD_like"/>
    <property type="match status" value="1"/>
</dbReference>
<keyword evidence="8 9" id="KW-0961">Cell wall biogenesis/degradation</keyword>
<evidence type="ECO:0000256" key="9">
    <source>
        <dbReference type="PROSITE-ProRule" id="PRU01373"/>
    </source>
</evidence>